<evidence type="ECO:0000313" key="2">
    <source>
        <dbReference type="EMBL" id="CAB4549833.1"/>
    </source>
</evidence>
<organism evidence="2">
    <name type="scientific">freshwater metagenome</name>
    <dbReference type="NCBI Taxonomy" id="449393"/>
    <lineage>
        <taxon>unclassified sequences</taxon>
        <taxon>metagenomes</taxon>
        <taxon>ecological metagenomes</taxon>
    </lineage>
</organism>
<proteinExistence type="predicted"/>
<sequence length="258" mass="28270">MAVPEGVIHNERLVQAARALDVDVLALQEVDFFQERSQFADQCALIADGLAAPHISRGIALRGTPGEKWEKFDGHSSVAEHLTQASGSYYGNGIVSRIPIVTEFRLELGRSKVGAPLAIPQTPQGASKPKIKLIYIHDEPRVAHAVHLANGITIINTHLSFVPGMNIVQLRKIHHWAKALPGKKILLGDFNLPGKLPAKIMKWRGAAEQFTYPSWGAKVQFDHILLGDSEIAVKRELEFVRGVVSVSDHLPLGIEISD</sequence>
<feature type="domain" description="Endonuclease/exonuclease/phosphatase" evidence="1">
    <location>
        <begin position="11"/>
        <end position="249"/>
    </location>
</feature>
<accession>A0A6J6CI25</accession>
<evidence type="ECO:0000259" key="1">
    <source>
        <dbReference type="Pfam" id="PF03372"/>
    </source>
</evidence>
<dbReference type="EMBL" id="CAEZSV010000046">
    <property type="protein sequence ID" value="CAB4549833.1"/>
    <property type="molecule type" value="Genomic_DNA"/>
</dbReference>
<dbReference type="GO" id="GO:0003824">
    <property type="term" value="F:catalytic activity"/>
    <property type="evidence" value="ECO:0007669"/>
    <property type="project" value="InterPro"/>
</dbReference>
<dbReference type="InterPro" id="IPR005135">
    <property type="entry name" value="Endo/exonuclease/phosphatase"/>
</dbReference>
<dbReference type="Gene3D" id="3.60.10.10">
    <property type="entry name" value="Endonuclease/exonuclease/phosphatase"/>
    <property type="match status" value="1"/>
</dbReference>
<reference evidence="2" key="1">
    <citation type="submission" date="2020-05" db="EMBL/GenBank/DDBJ databases">
        <authorList>
            <person name="Chiriac C."/>
            <person name="Salcher M."/>
            <person name="Ghai R."/>
            <person name="Kavagutti S V."/>
        </authorList>
    </citation>
    <scope>NUCLEOTIDE SEQUENCE</scope>
</reference>
<gene>
    <name evidence="2" type="ORF">UFOPK1506_00373</name>
</gene>
<dbReference type="InterPro" id="IPR036691">
    <property type="entry name" value="Endo/exonu/phosph_ase_sf"/>
</dbReference>
<protein>
    <submittedName>
        <fullName evidence="2">Unannotated protein</fullName>
    </submittedName>
</protein>
<dbReference type="SUPFAM" id="SSF56219">
    <property type="entry name" value="DNase I-like"/>
    <property type="match status" value="1"/>
</dbReference>
<dbReference type="AlphaFoldDB" id="A0A6J6CI25"/>
<dbReference type="Pfam" id="PF03372">
    <property type="entry name" value="Exo_endo_phos"/>
    <property type="match status" value="1"/>
</dbReference>
<name>A0A6J6CI25_9ZZZZ</name>